<dbReference type="EMBL" id="VSED01000003">
    <property type="protein sequence ID" value="TYA39774.1"/>
    <property type="molecule type" value="Genomic_DNA"/>
</dbReference>
<dbReference type="Proteomes" id="UP000072236">
    <property type="component" value="Chromosome"/>
</dbReference>
<protein>
    <submittedName>
        <fullName evidence="3">Prepilin peptidase</fullName>
    </submittedName>
</protein>
<organism evidence="3 6">
    <name type="scientific">Aggregatibacter actinomycetemcomitans</name>
    <name type="common">Actinobacillus actinomycetemcomitans</name>
    <name type="synonym">Haemophilus actinomycetemcomitans</name>
    <dbReference type="NCBI Taxonomy" id="714"/>
    <lineage>
        <taxon>Bacteria</taxon>
        <taxon>Pseudomonadati</taxon>
        <taxon>Pseudomonadota</taxon>
        <taxon>Gammaproteobacteria</taxon>
        <taxon>Pasteurellales</taxon>
        <taxon>Pasteurellaceae</taxon>
        <taxon>Aggregatibacter</taxon>
    </lineage>
</organism>
<keyword evidence="5" id="KW-1185">Reference proteome</keyword>
<evidence type="ECO:0000313" key="5">
    <source>
        <dbReference type="Proteomes" id="UP000226080"/>
    </source>
</evidence>
<dbReference type="InterPro" id="IPR004027">
    <property type="entry name" value="SEC_C_motif"/>
</dbReference>
<reference evidence="2 5" key="2">
    <citation type="submission" date="2017-10" db="EMBL/GenBank/DDBJ databases">
        <title>Draft genome sequences of Aggregatibacter actinomycetemcomitans strains 310a and 310b.</title>
        <authorList>
            <person name="May A.C."/>
            <person name="Ohta H."/>
            <person name="Maeda H."/>
            <person name="Kokeguchi S."/>
            <person name="Cugini C."/>
        </authorList>
    </citation>
    <scope>NUCLEOTIDE SEQUENCE [LARGE SCALE GENOMIC DNA]</scope>
    <source>
        <strain evidence="2 5">310b</strain>
    </source>
</reference>
<sequence length="723" mass="83771">MFPIDNVRNENIVFEELKQLCQQPGYAHIVASFCFRDNSIFSSSDEVTTDDILGQYNEYRIIRNEISLLIGLMCQKTLDLTIPKPELFQATIDKTEYLLEELHLSMMKTNLPLENCLNSIDKFQEYMRSGQMLREPIFYSGESAYHFQYRELSKFKYNYDDEWFVNNKGYSVEKLYKVILVLESIQLEKIQNALLSMKCKSPDSWTILDGYIFSIKDIASKTNIDEETVEKIIYSFSLRKDLGYPDIKNINDFNMTNAYPILPLGNGEFLLFQYYSLLEALYETPFFWFNQDDDYKNKAMEHRGMFTEDFSYARLKDVFGEKNVFKNIEIRDNNSNKLGEIDVLVVFDNRAIILQAKAKKLTIAARKGNDDALQDDFKKAIQASYDQAIECGNLLLNSKNRLFLSSGEELSICRDFAEIYPLSIVSDHYPALATQARNFLQQKVHSIIKPAFVIDIFTLDVITEMLQTPLYFLSYINRRVLYGDRIHSNHELTILAYHLSNNLYLDKEYTAIHLGDDLTAELDLAMLSRRTGLSNSIYPEGILTKYQGTFFDKLIKDIEKNPNPNVIDLGFELLMIGENTVSVLNENVCKIQKASSNDRKLHDLTLIFDEEHSSGLTIHCTNEPNDMAIQTLNSHCEIRKYKHKSERWFGIAIDIDNAQVRFGVNKIYKWQQSDEMDRKCGIFPFSNRIASFSQTEKPKRKVGRNDPCPCGSGKKYKKCCINK</sequence>
<evidence type="ECO:0000313" key="4">
    <source>
        <dbReference type="Proteomes" id="UP000072236"/>
    </source>
</evidence>
<dbReference type="KEGG" id="aact:ACT75_05520"/>
<evidence type="ECO:0000313" key="3">
    <source>
        <dbReference type="EMBL" id="TYA39774.1"/>
    </source>
</evidence>
<name>A0A5D0ENK1_AGGAC</name>
<evidence type="ECO:0000313" key="1">
    <source>
        <dbReference type="EMBL" id="AMQ94022.1"/>
    </source>
</evidence>
<dbReference type="OrthoDB" id="570299at2"/>
<dbReference type="RefSeq" id="WP_005543943.1">
    <property type="nucleotide sequence ID" value="NZ_CP012959.1"/>
</dbReference>
<dbReference type="SUPFAM" id="SSF103642">
    <property type="entry name" value="Sec-C motif"/>
    <property type="match status" value="1"/>
</dbReference>
<accession>A0A5D0ENK1</accession>
<reference evidence="3 6" key="3">
    <citation type="submission" date="2019-08" db="EMBL/GenBank/DDBJ databases">
        <title>Whole genome sequencing of Aggregatibacter actinomycetemcomitans cultured from blood stream infections in Denmark reveals a novel phylogenetic lineage expressing serotype a membrane O polysaccharide.</title>
        <authorList>
            <person name="Nedergaard S."/>
            <person name="Kobel C.M."/>
            <person name="Nielsen M.B."/>
            <person name="Moeller R.T."/>
            <person name="Jensen A.B."/>
            <person name="Noerskov-Lauritsen N."/>
        </authorList>
    </citation>
    <scope>NUCLEOTIDE SEQUENCE [LARGE SCALE GENOMIC DNA]</scope>
    <source>
        <strain evidence="3 6">PN_563</strain>
    </source>
</reference>
<dbReference type="Pfam" id="PF02810">
    <property type="entry name" value="SEC-C"/>
    <property type="match status" value="1"/>
</dbReference>
<dbReference type="Proteomes" id="UP000226080">
    <property type="component" value="Unassembled WGS sequence"/>
</dbReference>
<dbReference type="Gene3D" id="3.10.450.50">
    <property type="match status" value="1"/>
</dbReference>
<proteinExistence type="predicted"/>
<dbReference type="PANTHER" id="PTHR33747:SF1">
    <property type="entry name" value="ADENYLATE CYCLASE-ASSOCIATED CAP C-TERMINAL DOMAIN-CONTAINING PROTEIN"/>
    <property type="match status" value="1"/>
</dbReference>
<dbReference type="EMBL" id="PCGW01000004">
    <property type="protein sequence ID" value="PHO21082.1"/>
    <property type="molecule type" value="Genomic_DNA"/>
</dbReference>
<gene>
    <name evidence="1" type="ORF">ACT75_05520</name>
    <name evidence="2" type="ORF">CQR80_02660</name>
    <name evidence="3" type="ORF">FXB79_02310</name>
</gene>
<dbReference type="EMBL" id="CP012959">
    <property type="protein sequence ID" value="AMQ94022.1"/>
    <property type="molecule type" value="Genomic_DNA"/>
</dbReference>
<dbReference type="AlphaFoldDB" id="A0A5D0ENK1"/>
<dbReference type="Proteomes" id="UP000323012">
    <property type="component" value="Unassembled WGS sequence"/>
</dbReference>
<reference evidence="1 4" key="1">
    <citation type="submission" date="2015-10" db="EMBL/GenBank/DDBJ databases">
        <title>Tn-seq of a polymicrobial infection.</title>
        <authorList>
            <person name="Stacy A."/>
            <person name="Rumbaugh K.P."/>
            <person name="Whiteley M."/>
        </authorList>
    </citation>
    <scope>NUCLEOTIDE SEQUENCE [LARGE SCALE GENOMIC DNA]</scope>
    <source>
        <strain evidence="1 4">624</strain>
    </source>
</reference>
<evidence type="ECO:0000313" key="6">
    <source>
        <dbReference type="Proteomes" id="UP000323012"/>
    </source>
</evidence>
<evidence type="ECO:0000313" key="2">
    <source>
        <dbReference type="EMBL" id="PHO21082.1"/>
    </source>
</evidence>
<dbReference type="PANTHER" id="PTHR33747">
    <property type="entry name" value="UPF0225 PROTEIN SCO1677"/>
    <property type="match status" value="1"/>
</dbReference>